<evidence type="ECO:0000256" key="2">
    <source>
        <dbReference type="ARBA" id="ARBA00005236"/>
    </source>
</evidence>
<dbReference type="InterPro" id="IPR016117">
    <property type="entry name" value="ArgJ-like_dom_sf"/>
</dbReference>
<gene>
    <name evidence="11" type="ORF">NIK97_01835</name>
</gene>
<name>A0ABY5UB34_9HYPH</name>
<keyword evidence="4" id="KW-1003">Cell membrane</keyword>
<keyword evidence="5 8" id="KW-0812">Transmembrane</keyword>
<evidence type="ECO:0000259" key="10">
    <source>
        <dbReference type="Pfam" id="PF12704"/>
    </source>
</evidence>
<dbReference type="InterPro" id="IPR051447">
    <property type="entry name" value="Lipoprotein-release_system"/>
</dbReference>
<evidence type="ECO:0000256" key="5">
    <source>
        <dbReference type="ARBA" id="ARBA00022692"/>
    </source>
</evidence>
<comment type="subcellular location">
    <subcellularLocation>
        <location evidence="1">Cell membrane</location>
        <topology evidence="1">Multi-pass membrane protein</topology>
    </subcellularLocation>
</comment>
<reference evidence="11" key="1">
    <citation type="submission" date="2022-06" db="EMBL/GenBank/DDBJ databases">
        <title>Complete Genome Sequence of Deoxynivalenol-bioadsorption Ochrobactrum pseudintermedium ASAG-D25.</title>
        <authorList>
            <person name="Wang N."/>
        </authorList>
    </citation>
    <scope>NUCLEOTIDE SEQUENCE</scope>
    <source>
        <strain evidence="11">ASAG-D25</strain>
    </source>
</reference>
<keyword evidence="12" id="KW-1185">Reference proteome</keyword>
<evidence type="ECO:0000256" key="6">
    <source>
        <dbReference type="ARBA" id="ARBA00022989"/>
    </source>
</evidence>
<protein>
    <submittedName>
        <fullName evidence="11">Lipoprotein-releasing ABC transporter permease subunit</fullName>
    </submittedName>
</protein>
<keyword evidence="6 8" id="KW-1133">Transmembrane helix</keyword>
<comment type="similarity">
    <text evidence="2">Belongs to the ABC-4 integral membrane protein family. LolC/E subfamily.</text>
</comment>
<feature type="domain" description="MacB-like periplasmic core" evidence="10">
    <location>
        <begin position="55"/>
        <end position="266"/>
    </location>
</feature>
<feature type="transmembrane region" description="Helical" evidence="8">
    <location>
        <begin position="295"/>
        <end position="319"/>
    </location>
</feature>
<feature type="transmembrane region" description="Helical" evidence="8">
    <location>
        <begin position="375"/>
        <end position="392"/>
    </location>
</feature>
<proteinExistence type="inferred from homology"/>
<evidence type="ECO:0000256" key="7">
    <source>
        <dbReference type="ARBA" id="ARBA00023136"/>
    </source>
</evidence>
<organism evidence="11 12">
    <name type="scientific">Brucella pseudintermedia</name>
    <dbReference type="NCBI Taxonomy" id="370111"/>
    <lineage>
        <taxon>Bacteria</taxon>
        <taxon>Pseudomonadati</taxon>
        <taxon>Pseudomonadota</taxon>
        <taxon>Alphaproteobacteria</taxon>
        <taxon>Hyphomicrobiales</taxon>
        <taxon>Brucellaceae</taxon>
        <taxon>Brucella/Ochrobactrum group</taxon>
        <taxon>Brucella</taxon>
    </lineage>
</organism>
<evidence type="ECO:0000313" key="11">
    <source>
        <dbReference type="EMBL" id="UWL60534.1"/>
    </source>
</evidence>
<feature type="transmembrane region" description="Helical" evidence="8">
    <location>
        <begin position="339"/>
        <end position="363"/>
    </location>
</feature>
<dbReference type="NCBIfam" id="TIGR02212">
    <property type="entry name" value="lolCE"/>
    <property type="match status" value="1"/>
</dbReference>
<dbReference type="SUPFAM" id="SSF56266">
    <property type="entry name" value="DmpA/ArgJ-like"/>
    <property type="match status" value="1"/>
</dbReference>
<dbReference type="EMBL" id="CP099967">
    <property type="protein sequence ID" value="UWL60534.1"/>
    <property type="molecule type" value="Genomic_DNA"/>
</dbReference>
<feature type="transmembrane region" description="Helical" evidence="8">
    <location>
        <begin position="404"/>
        <end position="424"/>
    </location>
</feature>
<dbReference type="PANTHER" id="PTHR30489:SF0">
    <property type="entry name" value="LIPOPROTEIN-RELEASING SYSTEM TRANSMEMBRANE PROTEIN LOLE"/>
    <property type="match status" value="1"/>
</dbReference>
<evidence type="ECO:0000256" key="1">
    <source>
        <dbReference type="ARBA" id="ARBA00004651"/>
    </source>
</evidence>
<dbReference type="Pfam" id="PF02687">
    <property type="entry name" value="FtsX"/>
    <property type="match status" value="1"/>
</dbReference>
<feature type="transmembrane region" description="Helical" evidence="8">
    <location>
        <begin position="45"/>
        <end position="71"/>
    </location>
</feature>
<evidence type="ECO:0000313" key="12">
    <source>
        <dbReference type="Proteomes" id="UP001058739"/>
    </source>
</evidence>
<keyword evidence="3" id="KW-0813">Transport</keyword>
<evidence type="ECO:0000259" key="9">
    <source>
        <dbReference type="Pfam" id="PF02687"/>
    </source>
</evidence>
<evidence type="ECO:0000256" key="4">
    <source>
        <dbReference type="ARBA" id="ARBA00022475"/>
    </source>
</evidence>
<keyword evidence="7 8" id="KW-0472">Membrane</keyword>
<dbReference type="InterPro" id="IPR003838">
    <property type="entry name" value="ABC3_permease_C"/>
</dbReference>
<dbReference type="PANTHER" id="PTHR30489">
    <property type="entry name" value="LIPOPROTEIN-RELEASING SYSTEM TRANSMEMBRANE PROTEIN LOLE"/>
    <property type="match status" value="1"/>
</dbReference>
<keyword evidence="11" id="KW-0449">Lipoprotein</keyword>
<feature type="domain" description="ABC3 transporter permease C-terminal" evidence="9">
    <location>
        <begin position="298"/>
        <end position="431"/>
    </location>
</feature>
<dbReference type="InterPro" id="IPR025857">
    <property type="entry name" value="MacB_PCD"/>
</dbReference>
<accession>A0ABY5UB34</accession>
<dbReference type="Pfam" id="PF12704">
    <property type="entry name" value="MacB_PCD"/>
    <property type="match status" value="1"/>
</dbReference>
<dbReference type="Proteomes" id="UP001058739">
    <property type="component" value="Chromosome 01"/>
</dbReference>
<dbReference type="RefSeq" id="WP_121982545.1">
    <property type="nucleotide sequence ID" value="NZ_CP099967.1"/>
</dbReference>
<evidence type="ECO:0000256" key="8">
    <source>
        <dbReference type="SAM" id="Phobius"/>
    </source>
</evidence>
<evidence type="ECO:0000256" key="3">
    <source>
        <dbReference type="ARBA" id="ARBA00022448"/>
    </source>
</evidence>
<sequence length="438" mass="47635">MSNAAAAKSGDKAKVAQKAPKSGPFSAYERMIAWRYLRARRRETFISVIAGFSFTGIMLGVATLIIVMAVMNGFRAELLTRILGINGHLIMQPIDRPLDDYADLIKRIDAIPGIKFAIPVVEGQALVQGNIGAGNGALIRGLREEDLDKLKLVSGNIRQGTLQGFDQAGGVAIGTRMAENLGLSIGDTLRVISPDGDVTPFGVNPRVKAYPIVAIFEIGMSEYDASIVMMPLSEAQLFFNQEGKVQSLEIFVDNPDKVDAMRAPVEEAAGRQLSLVDWRQRNQTFFSALEVERNVMFMILTLIVLVAALNIISGLIMLVKDKGHDIAILRTMGATRGAVMRIFLMTGAAIGVTGTVAGVVLGVVVCLNVERIREFFSWLSGTTLFNPELYFLSQLPAKMDPGETISVIVMALVLSFIATIFPAWRAAKLDPVEALRYE</sequence>
<dbReference type="InterPro" id="IPR011925">
    <property type="entry name" value="LolCE_TM"/>
</dbReference>